<dbReference type="PANTHER" id="PTHR28251:SF1">
    <property type="entry name" value="V-TYPE ATPASE ASSEMBLY FACTOR PKR1"/>
    <property type="match status" value="1"/>
</dbReference>
<feature type="region of interest" description="Disordered" evidence="1">
    <location>
        <begin position="313"/>
        <end position="360"/>
    </location>
</feature>
<dbReference type="GO" id="GO:0070072">
    <property type="term" value="P:vacuolar proton-transporting V-type ATPase complex assembly"/>
    <property type="evidence" value="ECO:0007669"/>
    <property type="project" value="InterPro"/>
</dbReference>
<evidence type="ECO:0000313" key="4">
    <source>
        <dbReference type="Proteomes" id="UP000193642"/>
    </source>
</evidence>
<keyword evidence="4" id="KW-1185">Reference proteome</keyword>
<evidence type="ECO:0000256" key="1">
    <source>
        <dbReference type="SAM" id="MobiDB-lite"/>
    </source>
</evidence>
<dbReference type="EMBL" id="MCGO01000008">
    <property type="protein sequence ID" value="ORY49919.1"/>
    <property type="molecule type" value="Genomic_DNA"/>
</dbReference>
<feature type="compositionally biased region" description="Low complexity" evidence="1">
    <location>
        <begin position="64"/>
        <end position="79"/>
    </location>
</feature>
<proteinExistence type="predicted"/>
<feature type="compositionally biased region" description="Polar residues" evidence="1">
    <location>
        <begin position="322"/>
        <end position="337"/>
    </location>
</feature>
<dbReference type="Proteomes" id="UP000193642">
    <property type="component" value="Unassembled WGS sequence"/>
</dbReference>
<dbReference type="AlphaFoldDB" id="A0A1Y2CS95"/>
<feature type="transmembrane region" description="Helical" evidence="2">
    <location>
        <begin position="276"/>
        <end position="296"/>
    </location>
</feature>
<feature type="compositionally biased region" description="Acidic residues" evidence="1">
    <location>
        <begin position="128"/>
        <end position="156"/>
    </location>
</feature>
<gene>
    <name evidence="3" type="ORF">BCR33DRAFT_713519</name>
</gene>
<feature type="transmembrane region" description="Helical" evidence="2">
    <location>
        <begin position="250"/>
        <end position="270"/>
    </location>
</feature>
<feature type="compositionally biased region" description="Acidic residues" evidence="1">
    <location>
        <begin position="175"/>
        <end position="186"/>
    </location>
</feature>
<dbReference type="GO" id="GO:0005789">
    <property type="term" value="C:endoplasmic reticulum membrane"/>
    <property type="evidence" value="ECO:0007669"/>
    <property type="project" value="TreeGrafter"/>
</dbReference>
<sequence>MEFIDRASDSIAKHSAATAATEALKPDVARVPDKSTVYVEAAAQAAENLSVTIPATPEATDSDAAVPGVPESASSASSMSFEFVARAEVDGDSEDADKPVEAPAVDAAQVNAAVADQTPVASNTDFTDSAEDETGGYLDEDGDDAANEGDADDEEDVLDTDAEIEVVDQIPDESPVNEDYEEEDQLSPEQEGLRRRHIDLSDAAMDEAQPTITVTDPNNVTLKDLGLPEPTNLFEEVWMSIFTPGINSKVVFVMDLCFYALFLSLFGLLVVSGGNFHVVFLLLIATCLFVSVKWFIAESKKVAAENAALAESAALTKDETSTTENPPQPTSESNQITKHSHPKIEPNSVPLSEQESKKDQ</sequence>
<evidence type="ECO:0000313" key="3">
    <source>
        <dbReference type="EMBL" id="ORY49919.1"/>
    </source>
</evidence>
<dbReference type="OrthoDB" id="9626941at2759"/>
<feature type="region of interest" description="Disordered" evidence="1">
    <location>
        <begin position="52"/>
        <end position="79"/>
    </location>
</feature>
<dbReference type="Pfam" id="PF08636">
    <property type="entry name" value="Pkr1"/>
    <property type="match status" value="1"/>
</dbReference>
<accession>A0A1Y2CS95</accession>
<organism evidence="3 4">
    <name type="scientific">Rhizoclosmatium globosum</name>
    <dbReference type="NCBI Taxonomy" id="329046"/>
    <lineage>
        <taxon>Eukaryota</taxon>
        <taxon>Fungi</taxon>
        <taxon>Fungi incertae sedis</taxon>
        <taxon>Chytridiomycota</taxon>
        <taxon>Chytridiomycota incertae sedis</taxon>
        <taxon>Chytridiomycetes</taxon>
        <taxon>Chytridiales</taxon>
        <taxon>Chytriomycetaceae</taxon>
        <taxon>Rhizoclosmatium</taxon>
    </lineage>
</organism>
<evidence type="ECO:0008006" key="5">
    <source>
        <dbReference type="Google" id="ProtNLM"/>
    </source>
</evidence>
<dbReference type="PANTHER" id="PTHR28251">
    <property type="entry name" value="V-TYPE ATPASE ASSEMBLY FACTOR PKR1"/>
    <property type="match status" value="1"/>
</dbReference>
<comment type="caution">
    <text evidence="3">The sequence shown here is derived from an EMBL/GenBank/DDBJ whole genome shotgun (WGS) entry which is preliminary data.</text>
</comment>
<evidence type="ECO:0000256" key="2">
    <source>
        <dbReference type="SAM" id="Phobius"/>
    </source>
</evidence>
<protein>
    <recommendedName>
        <fullName evidence="5">Pkr1-domain-containing protein</fullName>
    </recommendedName>
</protein>
<keyword evidence="2" id="KW-0472">Membrane</keyword>
<reference evidence="3 4" key="1">
    <citation type="submission" date="2016-07" db="EMBL/GenBank/DDBJ databases">
        <title>Pervasive Adenine N6-methylation of Active Genes in Fungi.</title>
        <authorList>
            <consortium name="DOE Joint Genome Institute"/>
            <person name="Mondo S.J."/>
            <person name="Dannebaum R.O."/>
            <person name="Kuo R.C."/>
            <person name="Labutti K."/>
            <person name="Haridas S."/>
            <person name="Kuo A."/>
            <person name="Salamov A."/>
            <person name="Ahrendt S.R."/>
            <person name="Lipzen A."/>
            <person name="Sullivan W."/>
            <person name="Andreopoulos W.B."/>
            <person name="Clum A."/>
            <person name="Lindquist E."/>
            <person name="Daum C."/>
            <person name="Ramamoorthy G.K."/>
            <person name="Gryganskyi A."/>
            <person name="Culley D."/>
            <person name="Magnuson J.K."/>
            <person name="James T.Y."/>
            <person name="O'Malley M.A."/>
            <person name="Stajich J.E."/>
            <person name="Spatafora J.W."/>
            <person name="Visel A."/>
            <person name="Grigoriev I.V."/>
        </authorList>
    </citation>
    <scope>NUCLEOTIDE SEQUENCE [LARGE SCALE GENOMIC DNA]</scope>
    <source>
        <strain evidence="3 4">JEL800</strain>
    </source>
</reference>
<feature type="region of interest" description="Disordered" evidence="1">
    <location>
        <begin position="171"/>
        <end position="193"/>
    </location>
</feature>
<name>A0A1Y2CS95_9FUNG</name>
<keyword evidence="2" id="KW-1133">Transmembrane helix</keyword>
<keyword evidence="2" id="KW-0812">Transmembrane</keyword>
<dbReference type="InterPro" id="IPR013945">
    <property type="entry name" value="Pkr1"/>
</dbReference>
<feature type="region of interest" description="Disordered" evidence="1">
    <location>
        <begin position="110"/>
        <end position="156"/>
    </location>
</feature>